<dbReference type="InterPro" id="IPR019201">
    <property type="entry name" value="DUF2065"/>
</dbReference>
<keyword evidence="1" id="KW-1133">Transmembrane helix</keyword>
<organism evidence="2">
    <name type="scientific">mine drainage metagenome</name>
    <dbReference type="NCBI Taxonomy" id="410659"/>
    <lineage>
        <taxon>unclassified sequences</taxon>
        <taxon>metagenomes</taxon>
        <taxon>ecological metagenomes</taxon>
    </lineage>
</organism>
<keyword evidence="1" id="KW-0812">Transmembrane</keyword>
<evidence type="ECO:0000256" key="1">
    <source>
        <dbReference type="SAM" id="Phobius"/>
    </source>
</evidence>
<dbReference type="AlphaFoldDB" id="A0A1J5T4F9"/>
<comment type="caution">
    <text evidence="2">The sequence shown here is derived from an EMBL/GenBank/DDBJ whole genome shotgun (WGS) entry which is preliminary data.</text>
</comment>
<feature type="transmembrane region" description="Helical" evidence="1">
    <location>
        <begin position="6"/>
        <end position="23"/>
    </location>
</feature>
<sequence>MGEYWLTALGLMLVLEGIMPFLFPSSWRDTLRKASQFHDGQARFIGLTLMLSGLLLIYWIK</sequence>
<proteinExistence type="predicted"/>
<protein>
    <recommendedName>
        <fullName evidence="3">DUF2065 domain-containing protein</fullName>
    </recommendedName>
</protein>
<reference evidence="2" key="1">
    <citation type="submission" date="2016-10" db="EMBL/GenBank/DDBJ databases">
        <title>Sequence of Gallionella enrichment culture.</title>
        <authorList>
            <person name="Poehlein A."/>
            <person name="Muehling M."/>
            <person name="Daniel R."/>
        </authorList>
    </citation>
    <scope>NUCLEOTIDE SEQUENCE</scope>
</reference>
<name>A0A1J5T4F9_9ZZZZ</name>
<dbReference type="PANTHER" id="PTHR38602:SF1">
    <property type="entry name" value="INNER MEMBRANE PROTEIN"/>
    <property type="match status" value="1"/>
</dbReference>
<evidence type="ECO:0000313" key="2">
    <source>
        <dbReference type="EMBL" id="OIR11144.1"/>
    </source>
</evidence>
<dbReference type="PANTHER" id="PTHR38602">
    <property type="entry name" value="INNER MEMBRANE PROTEIN-RELATED"/>
    <property type="match status" value="1"/>
</dbReference>
<dbReference type="EMBL" id="MLJW01000021">
    <property type="protein sequence ID" value="OIR11144.1"/>
    <property type="molecule type" value="Genomic_DNA"/>
</dbReference>
<accession>A0A1J5T4F9</accession>
<evidence type="ECO:0008006" key="3">
    <source>
        <dbReference type="Google" id="ProtNLM"/>
    </source>
</evidence>
<gene>
    <name evidence="2" type="ORF">GALL_73220</name>
</gene>
<dbReference type="Pfam" id="PF09838">
    <property type="entry name" value="DUF2065"/>
    <property type="match status" value="1"/>
</dbReference>
<keyword evidence="1" id="KW-0472">Membrane</keyword>
<feature type="transmembrane region" description="Helical" evidence="1">
    <location>
        <begin position="44"/>
        <end position="60"/>
    </location>
</feature>